<reference evidence="2" key="1">
    <citation type="submission" date="2021-03" db="EMBL/GenBank/DDBJ databases">
        <title>Antimicrobial resistance genes in bacteria isolated from Japanese honey, and their potential for conferring macrolide and lincosamide resistance in the American foulbrood pathogen Paenibacillus larvae.</title>
        <authorList>
            <person name="Okamoto M."/>
            <person name="Kumagai M."/>
            <person name="Kanamori H."/>
            <person name="Takamatsu D."/>
        </authorList>
    </citation>
    <scope>NUCLEOTIDE SEQUENCE</scope>
    <source>
        <strain evidence="2">J27TS8</strain>
    </source>
</reference>
<keyword evidence="3" id="KW-1185">Reference proteome</keyword>
<evidence type="ECO:0000313" key="3">
    <source>
        <dbReference type="Proteomes" id="UP000682111"/>
    </source>
</evidence>
<evidence type="ECO:0000313" key="2">
    <source>
        <dbReference type="EMBL" id="GIN62758.1"/>
    </source>
</evidence>
<name>A0A919WIP6_9BACI</name>
<proteinExistence type="predicted"/>
<sequence>MGIIGDAFGKLFGVIWDGIKWLGNLLWSLFQGLIDIIVGFFEVIYALIAGLLYFLFKIGVLAVKLFTLLLETAKILWSLVVGFGKTLASLAYSPRGGSGTGYSEMLGKLFDNLSLLQINVIAYILLFILWMFTAVGAIKLISSIRVGGD</sequence>
<organism evidence="2 3">
    <name type="scientific">Robertmurraya siralis</name>
    <dbReference type="NCBI Taxonomy" id="77777"/>
    <lineage>
        <taxon>Bacteria</taxon>
        <taxon>Bacillati</taxon>
        <taxon>Bacillota</taxon>
        <taxon>Bacilli</taxon>
        <taxon>Bacillales</taxon>
        <taxon>Bacillaceae</taxon>
        <taxon>Robertmurraya</taxon>
    </lineage>
</organism>
<dbReference type="RefSeq" id="WP_212933935.1">
    <property type="nucleotide sequence ID" value="NZ_BORC01000004.1"/>
</dbReference>
<dbReference type="EMBL" id="BORC01000004">
    <property type="protein sequence ID" value="GIN62758.1"/>
    <property type="molecule type" value="Genomic_DNA"/>
</dbReference>
<keyword evidence="1" id="KW-0472">Membrane</keyword>
<dbReference type="Proteomes" id="UP000682111">
    <property type="component" value="Unassembled WGS sequence"/>
</dbReference>
<feature type="transmembrane region" description="Helical" evidence="1">
    <location>
        <begin position="113"/>
        <end position="135"/>
    </location>
</feature>
<gene>
    <name evidence="2" type="ORF">J27TS8_27510</name>
</gene>
<accession>A0A919WIP6</accession>
<dbReference type="AlphaFoldDB" id="A0A919WIP6"/>
<keyword evidence="1" id="KW-0812">Transmembrane</keyword>
<protein>
    <submittedName>
        <fullName evidence="2">Uncharacterized protein</fullName>
    </submittedName>
</protein>
<comment type="caution">
    <text evidence="2">The sequence shown here is derived from an EMBL/GenBank/DDBJ whole genome shotgun (WGS) entry which is preliminary data.</text>
</comment>
<feature type="transmembrane region" description="Helical" evidence="1">
    <location>
        <begin position="44"/>
        <end position="63"/>
    </location>
</feature>
<evidence type="ECO:0000256" key="1">
    <source>
        <dbReference type="SAM" id="Phobius"/>
    </source>
</evidence>
<keyword evidence="1" id="KW-1133">Transmembrane helix</keyword>